<organism evidence="2 3">
    <name type="scientific">Cladophialophora psammophila CBS 110553</name>
    <dbReference type="NCBI Taxonomy" id="1182543"/>
    <lineage>
        <taxon>Eukaryota</taxon>
        <taxon>Fungi</taxon>
        <taxon>Dikarya</taxon>
        <taxon>Ascomycota</taxon>
        <taxon>Pezizomycotina</taxon>
        <taxon>Eurotiomycetes</taxon>
        <taxon>Chaetothyriomycetidae</taxon>
        <taxon>Chaetothyriales</taxon>
        <taxon>Herpotrichiellaceae</taxon>
        <taxon>Cladophialophora</taxon>
    </lineage>
</organism>
<dbReference type="RefSeq" id="XP_007751489.1">
    <property type="nucleotide sequence ID" value="XM_007753299.1"/>
</dbReference>
<dbReference type="OrthoDB" id="442087at2759"/>
<dbReference type="STRING" id="1182543.W9VS47"/>
<dbReference type="GeneID" id="19197416"/>
<evidence type="ECO:0000256" key="1">
    <source>
        <dbReference type="SAM" id="MobiDB-lite"/>
    </source>
</evidence>
<reference evidence="2 3" key="1">
    <citation type="submission" date="2013-03" db="EMBL/GenBank/DDBJ databases">
        <title>The Genome Sequence of Cladophialophora psammophila CBS 110553.</title>
        <authorList>
            <consortium name="The Broad Institute Genomics Platform"/>
            <person name="Cuomo C."/>
            <person name="de Hoog S."/>
            <person name="Gorbushina A."/>
            <person name="Walker B."/>
            <person name="Young S.K."/>
            <person name="Zeng Q."/>
            <person name="Gargeya S."/>
            <person name="Fitzgerald M."/>
            <person name="Haas B."/>
            <person name="Abouelleil A."/>
            <person name="Allen A.W."/>
            <person name="Alvarado L."/>
            <person name="Arachchi H.M."/>
            <person name="Berlin A.M."/>
            <person name="Chapman S.B."/>
            <person name="Gainer-Dewar J."/>
            <person name="Goldberg J."/>
            <person name="Griggs A."/>
            <person name="Gujja S."/>
            <person name="Hansen M."/>
            <person name="Howarth C."/>
            <person name="Imamovic A."/>
            <person name="Ireland A."/>
            <person name="Larimer J."/>
            <person name="McCowan C."/>
            <person name="Murphy C."/>
            <person name="Pearson M."/>
            <person name="Poon T.W."/>
            <person name="Priest M."/>
            <person name="Roberts A."/>
            <person name="Saif S."/>
            <person name="Shea T."/>
            <person name="Sisk P."/>
            <person name="Sykes S."/>
            <person name="Wortman J."/>
            <person name="Nusbaum C."/>
            <person name="Birren B."/>
        </authorList>
    </citation>
    <scope>NUCLEOTIDE SEQUENCE [LARGE SCALE GENOMIC DNA]</scope>
    <source>
        <strain evidence="2 3">CBS 110553</strain>
    </source>
</reference>
<dbReference type="Proteomes" id="UP000019471">
    <property type="component" value="Unassembled WGS sequence"/>
</dbReference>
<feature type="compositionally biased region" description="Basic and acidic residues" evidence="1">
    <location>
        <begin position="149"/>
        <end position="184"/>
    </location>
</feature>
<feature type="region of interest" description="Disordered" evidence="1">
    <location>
        <begin position="250"/>
        <end position="279"/>
    </location>
</feature>
<protein>
    <submittedName>
        <fullName evidence="2">Uncharacterized protein</fullName>
    </submittedName>
</protein>
<feature type="compositionally biased region" description="Basic and acidic residues" evidence="1">
    <location>
        <begin position="121"/>
        <end position="140"/>
    </location>
</feature>
<comment type="caution">
    <text evidence="2">The sequence shown here is derived from an EMBL/GenBank/DDBJ whole genome shotgun (WGS) entry which is preliminary data.</text>
</comment>
<dbReference type="EMBL" id="AMGX01000037">
    <property type="protein sequence ID" value="EXJ54991.1"/>
    <property type="molecule type" value="Genomic_DNA"/>
</dbReference>
<gene>
    <name evidence="2" type="ORF">A1O5_12730</name>
</gene>
<accession>W9VS47</accession>
<evidence type="ECO:0000313" key="2">
    <source>
        <dbReference type="EMBL" id="EXJ54991.1"/>
    </source>
</evidence>
<feature type="region of interest" description="Disordered" evidence="1">
    <location>
        <begin position="119"/>
        <end position="184"/>
    </location>
</feature>
<sequence>MRIESGLYFISSCSKEFLRRIVIAYNKRKIGNYRRVPVTGPLTLKWADRSFAQVGFDAVISHVLDRLRLKRRGSERSARWQTKKNVFGSSIFELQRDVRRLEQEIENLNSIVAAEAAAEAQRNKNQERQEREKLEKEGMAKLRRQQQQQREKQQREAAEAMRKQQAEKRAAEQHRQEEEEAKIRREQYTHFDFTSGSTRRAYTSTCRHDGWWPKVQGRMACPECCESWTYLLQCPGCQMKAFPRCQASIRPKTPRNTAKTSRRAPPRVRTPGPDLGYDW</sequence>
<dbReference type="AlphaFoldDB" id="W9VS47"/>
<keyword evidence="3" id="KW-1185">Reference proteome</keyword>
<name>W9VS47_9EURO</name>
<evidence type="ECO:0000313" key="3">
    <source>
        <dbReference type="Proteomes" id="UP000019471"/>
    </source>
</evidence>
<dbReference type="HOGENOM" id="CLU_997500_0_0_1"/>
<proteinExistence type="predicted"/>